<dbReference type="PANTHER" id="PTHR14132:SF15">
    <property type="entry name" value="FXYD DOMAIN-CONTAINING ION TRANSPORT REGULATOR 6-RELATED"/>
    <property type="match status" value="1"/>
</dbReference>
<keyword evidence="7 9" id="KW-0406">Ion transport</keyword>
<gene>
    <name evidence="10" type="primary">LOC116758153</name>
</gene>
<feature type="signal peptide" evidence="9">
    <location>
        <begin position="1"/>
        <end position="20"/>
    </location>
</feature>
<evidence type="ECO:0000313" key="10">
    <source>
        <dbReference type="Ensembl" id="ENSPSNP00000005279.1"/>
    </source>
</evidence>
<feature type="transmembrane region" description="Helical" evidence="9">
    <location>
        <begin position="36"/>
        <end position="57"/>
    </location>
</feature>
<dbReference type="AlphaFoldDB" id="A0A8C9B5Y4"/>
<reference evidence="10" key="2">
    <citation type="submission" date="2025-08" db="UniProtKB">
        <authorList>
            <consortium name="Ensembl"/>
        </authorList>
    </citation>
    <scope>IDENTIFICATION</scope>
</reference>
<comment type="subcellular location">
    <subcellularLocation>
        <location evidence="1">Membrane</location>
        <topology evidence="1">Single-pass type I membrane protein</topology>
    </subcellularLocation>
</comment>
<dbReference type="GeneTree" id="ENSGT00940000153062"/>
<dbReference type="PROSITE" id="PS01310">
    <property type="entry name" value="FXYD"/>
    <property type="match status" value="1"/>
</dbReference>
<feature type="chain" id="PRO_5034371148" description="FXYD domain-containing ion transport regulator" evidence="9">
    <location>
        <begin position="21"/>
        <end position="164"/>
    </location>
</feature>
<accession>A0A8C9B5Y4</accession>
<keyword evidence="11" id="KW-1185">Reference proteome</keyword>
<dbReference type="GO" id="GO:0017080">
    <property type="term" value="F:sodium channel regulator activity"/>
    <property type="evidence" value="ECO:0007669"/>
    <property type="project" value="TreeGrafter"/>
</dbReference>
<keyword evidence="4 9" id="KW-0812">Transmembrane</keyword>
<evidence type="ECO:0000256" key="5">
    <source>
        <dbReference type="ARBA" id="ARBA00022729"/>
    </source>
</evidence>
<evidence type="ECO:0000256" key="6">
    <source>
        <dbReference type="ARBA" id="ARBA00022989"/>
    </source>
</evidence>
<evidence type="ECO:0000256" key="7">
    <source>
        <dbReference type="ARBA" id="ARBA00023065"/>
    </source>
</evidence>
<comment type="similarity">
    <text evidence="2 9">Belongs to the FXYD family.</text>
</comment>
<evidence type="ECO:0000256" key="8">
    <source>
        <dbReference type="ARBA" id="ARBA00023136"/>
    </source>
</evidence>
<dbReference type="Proteomes" id="UP000694554">
    <property type="component" value="Chromosome 8"/>
</dbReference>
<evidence type="ECO:0000256" key="4">
    <source>
        <dbReference type="ARBA" id="ARBA00022692"/>
    </source>
</evidence>
<dbReference type="GO" id="GO:0043269">
    <property type="term" value="P:regulation of monoatomic ion transport"/>
    <property type="evidence" value="ECO:0007669"/>
    <property type="project" value="InterPro"/>
</dbReference>
<dbReference type="GO" id="GO:0005886">
    <property type="term" value="C:plasma membrane"/>
    <property type="evidence" value="ECO:0007669"/>
    <property type="project" value="UniProtKB-ARBA"/>
</dbReference>
<dbReference type="Gene3D" id="1.20.5.780">
    <property type="entry name" value="Single helix bin"/>
    <property type="match status" value="1"/>
</dbReference>
<evidence type="ECO:0000256" key="3">
    <source>
        <dbReference type="ARBA" id="ARBA00022448"/>
    </source>
</evidence>
<dbReference type="InterPro" id="IPR047297">
    <property type="entry name" value="FXYD_motif"/>
</dbReference>
<dbReference type="InterPro" id="IPR000272">
    <property type="entry name" value="Ion-transport_regulator_FXYD"/>
</dbReference>
<keyword evidence="8 9" id="KW-0472">Membrane</keyword>
<evidence type="ECO:0000256" key="1">
    <source>
        <dbReference type="ARBA" id="ARBA00004479"/>
    </source>
</evidence>
<evidence type="ECO:0000256" key="2">
    <source>
        <dbReference type="ARBA" id="ARBA00005948"/>
    </source>
</evidence>
<dbReference type="Pfam" id="PF02038">
    <property type="entry name" value="ATP1G1_PLM_MAT8"/>
    <property type="match status" value="1"/>
</dbReference>
<reference evidence="10" key="1">
    <citation type="submission" date="2019-08" db="EMBL/GenBank/DDBJ databases">
        <title>Phocoena sinus (Vaquita) genome, mPhoSin1, primary haplotype.</title>
        <authorList>
            <person name="Morin P."/>
            <person name="Mountcastle J."/>
            <person name="Fungtammasan C."/>
            <person name="Rhie A."/>
            <person name="Rojas-Bracho L."/>
            <person name="Smith C.R."/>
            <person name="Taylor B.L."/>
            <person name="Gulland F.M.D."/>
            <person name="Musser W."/>
            <person name="Houck M."/>
            <person name="Haase B."/>
            <person name="Paez S."/>
            <person name="Howe K."/>
            <person name="Torrance J."/>
            <person name="Formenti G."/>
            <person name="Phillippy A."/>
            <person name="Ryder O."/>
            <person name="Jarvis E.D."/>
            <person name="Fedrigo O."/>
        </authorList>
    </citation>
    <scope>NUCLEOTIDE SEQUENCE [LARGE SCALE GENOMIC DNA]</scope>
</reference>
<evidence type="ECO:0000256" key="9">
    <source>
        <dbReference type="RuleBase" id="RU364131"/>
    </source>
</evidence>
<protein>
    <recommendedName>
        <fullName evidence="9">FXYD domain-containing ion transport regulator</fullName>
    </recommendedName>
</protein>
<dbReference type="Ensembl" id="ENSPSNT00000006007.1">
    <property type="protein sequence ID" value="ENSPSNP00000005279.1"/>
    <property type="gene ID" value="ENSPSNG00000003917.1"/>
</dbReference>
<dbReference type="GO" id="GO:0006811">
    <property type="term" value="P:monoatomic ion transport"/>
    <property type="evidence" value="ECO:0007669"/>
    <property type="project" value="UniProtKB-KW"/>
</dbReference>
<sequence>MEVVLLYLCGLLAPAVLANAAEQDKEKDPFHYDYQTLRIGGLVFAVVLFSVGILLILSRRCKCGFNQKPRAPGDEEAQVENLVTANGKCQDNPPRWDGGNGQGFSYSLRVGDGCQVPSSLESWPVRRASIVPEWEVPGASALHHSLPSTNRLLLLTAAVYRESS</sequence>
<evidence type="ECO:0000313" key="11">
    <source>
        <dbReference type="Proteomes" id="UP000694554"/>
    </source>
</evidence>
<dbReference type="PANTHER" id="PTHR14132">
    <property type="entry name" value="SODIUM/POTASSIUM-TRANSPORTING ATPASE SUBUNIT GAMMA"/>
    <property type="match status" value="1"/>
</dbReference>
<name>A0A8C9B5Y4_PHOSS</name>
<organism evidence="10 11">
    <name type="scientific">Phocoena sinus</name>
    <name type="common">Vaquita</name>
    <dbReference type="NCBI Taxonomy" id="42100"/>
    <lineage>
        <taxon>Eukaryota</taxon>
        <taxon>Metazoa</taxon>
        <taxon>Chordata</taxon>
        <taxon>Craniata</taxon>
        <taxon>Vertebrata</taxon>
        <taxon>Euteleostomi</taxon>
        <taxon>Mammalia</taxon>
        <taxon>Eutheria</taxon>
        <taxon>Laurasiatheria</taxon>
        <taxon>Artiodactyla</taxon>
        <taxon>Whippomorpha</taxon>
        <taxon>Cetacea</taxon>
        <taxon>Odontoceti</taxon>
        <taxon>Phocoenidae</taxon>
        <taxon>Phocoena</taxon>
    </lineage>
</organism>
<reference evidence="10" key="3">
    <citation type="submission" date="2025-09" db="UniProtKB">
        <authorList>
            <consortium name="Ensembl"/>
        </authorList>
    </citation>
    <scope>IDENTIFICATION</scope>
</reference>
<keyword evidence="6 9" id="KW-1133">Transmembrane helix</keyword>
<dbReference type="FunFam" id="1.20.5.780:FF:000001">
    <property type="entry name" value="Fxyd domain-containing ion transport regulator"/>
    <property type="match status" value="1"/>
</dbReference>
<keyword evidence="5 9" id="KW-0732">Signal</keyword>
<keyword evidence="3 9" id="KW-0813">Transport</keyword>
<proteinExistence type="inferred from homology"/>